<sequence length="114" mass="13360">MRQVFVEILLKLKWWERQVLHLHVPPPINEDYLFSLNFADDPAVVAQDSNDLEFMVRRLYDEYSKWGLQVSLEKTEYLVINTGAVFEVLISKNVTVNQVDRFKYLGVSINKDGL</sequence>
<organism evidence="2 3">
    <name type="scientific">Ignelater luminosus</name>
    <name type="common">Cucubano</name>
    <name type="synonym">Pyrophorus luminosus</name>
    <dbReference type="NCBI Taxonomy" id="2038154"/>
    <lineage>
        <taxon>Eukaryota</taxon>
        <taxon>Metazoa</taxon>
        <taxon>Ecdysozoa</taxon>
        <taxon>Arthropoda</taxon>
        <taxon>Hexapoda</taxon>
        <taxon>Insecta</taxon>
        <taxon>Pterygota</taxon>
        <taxon>Neoptera</taxon>
        <taxon>Endopterygota</taxon>
        <taxon>Coleoptera</taxon>
        <taxon>Polyphaga</taxon>
        <taxon>Elateriformia</taxon>
        <taxon>Elateroidea</taxon>
        <taxon>Elateridae</taxon>
        <taxon>Agrypninae</taxon>
        <taxon>Pyrophorini</taxon>
        <taxon>Ignelater</taxon>
    </lineage>
</organism>
<dbReference type="OrthoDB" id="6757637at2759"/>
<dbReference type="EMBL" id="VTPC01049722">
    <property type="protein sequence ID" value="KAF2890580.1"/>
    <property type="molecule type" value="Genomic_DNA"/>
</dbReference>
<keyword evidence="3" id="KW-1185">Reference proteome</keyword>
<dbReference type="InterPro" id="IPR000477">
    <property type="entry name" value="RT_dom"/>
</dbReference>
<accession>A0A8K0G3Q5</accession>
<proteinExistence type="predicted"/>
<dbReference type="PROSITE" id="PS50878">
    <property type="entry name" value="RT_POL"/>
    <property type="match status" value="1"/>
</dbReference>
<evidence type="ECO:0000313" key="3">
    <source>
        <dbReference type="Proteomes" id="UP000801492"/>
    </source>
</evidence>
<evidence type="ECO:0000259" key="1">
    <source>
        <dbReference type="PROSITE" id="PS50878"/>
    </source>
</evidence>
<feature type="domain" description="Reverse transcriptase" evidence="1">
    <location>
        <begin position="1"/>
        <end position="109"/>
    </location>
</feature>
<comment type="caution">
    <text evidence="2">The sequence shown here is derived from an EMBL/GenBank/DDBJ whole genome shotgun (WGS) entry which is preliminary data.</text>
</comment>
<evidence type="ECO:0000313" key="2">
    <source>
        <dbReference type="EMBL" id="KAF2890580.1"/>
    </source>
</evidence>
<dbReference type="AlphaFoldDB" id="A0A8K0G3Q5"/>
<gene>
    <name evidence="2" type="ORF">ILUMI_15593</name>
</gene>
<reference evidence="2" key="1">
    <citation type="submission" date="2019-08" db="EMBL/GenBank/DDBJ databases">
        <title>The genome of the North American firefly Photinus pyralis.</title>
        <authorList>
            <consortium name="Photinus pyralis genome working group"/>
            <person name="Fallon T.R."/>
            <person name="Sander Lower S.E."/>
            <person name="Weng J.-K."/>
        </authorList>
    </citation>
    <scope>NUCLEOTIDE SEQUENCE</scope>
    <source>
        <strain evidence="2">TRF0915ILg1</strain>
        <tissue evidence="2">Whole body</tissue>
    </source>
</reference>
<name>A0A8K0G3Q5_IGNLU</name>
<dbReference type="Proteomes" id="UP000801492">
    <property type="component" value="Unassembled WGS sequence"/>
</dbReference>
<protein>
    <recommendedName>
        <fullName evidence="1">Reverse transcriptase domain-containing protein</fullName>
    </recommendedName>
</protein>